<accession>A0A5P6NDC5</accession>
<evidence type="ECO:0000313" key="4">
    <source>
        <dbReference type="Proteomes" id="UP000325385"/>
    </source>
</evidence>
<organism evidence="3 4">
    <name type="scientific">Qipengyuania flava</name>
    <dbReference type="NCBI Taxonomy" id="192812"/>
    <lineage>
        <taxon>Bacteria</taxon>
        <taxon>Pseudomonadati</taxon>
        <taxon>Pseudomonadota</taxon>
        <taxon>Alphaproteobacteria</taxon>
        <taxon>Sphingomonadales</taxon>
        <taxon>Erythrobacteraceae</taxon>
        <taxon>Qipengyuania</taxon>
    </lineage>
</organism>
<dbReference type="AlphaFoldDB" id="A0A5P6NDC5"/>
<dbReference type="InterPro" id="IPR011105">
    <property type="entry name" value="Cell_wall_hydrolase_SleB"/>
</dbReference>
<proteinExistence type="predicted"/>
<dbReference type="InterPro" id="IPR042047">
    <property type="entry name" value="SleB_dom1"/>
</dbReference>
<reference evidence="4" key="1">
    <citation type="submission" date="2018-09" db="EMBL/GenBank/DDBJ databases">
        <title>Nocardia yunnanensis sp. nov., an actinomycete isolated from a soil sample.</title>
        <authorList>
            <person name="Zhang J."/>
        </authorList>
    </citation>
    <scope>NUCLEOTIDE SEQUENCE [LARGE SCALE GENOMIC DNA]</scope>
    <source>
        <strain evidence="4">21-3</strain>
    </source>
</reference>
<dbReference type="EMBL" id="CP032228">
    <property type="protein sequence ID" value="QFI64041.1"/>
    <property type="molecule type" value="Genomic_DNA"/>
</dbReference>
<evidence type="ECO:0000313" key="3">
    <source>
        <dbReference type="EMBL" id="QFI64041.1"/>
    </source>
</evidence>
<dbReference type="GO" id="GO:0016787">
    <property type="term" value="F:hydrolase activity"/>
    <property type="evidence" value="ECO:0007669"/>
    <property type="project" value="UniProtKB-KW"/>
</dbReference>
<dbReference type="Pfam" id="PF07486">
    <property type="entry name" value="Hydrolase_2"/>
    <property type="match status" value="1"/>
</dbReference>
<sequence length="382" mass="40542">MATTSRHAALYRRRTRQDFPVTTPASAARHGTGALRTLSPYARRKAERRNRRRQMAGRGALLAGAIALPTVAAQGEWGDFRNALGIEEERVALTAMPFETPGQSFPGSAFYYLEDAPRLAMDLDALRADETPLETVEFAESHGAGAAAQAFRQTGSGLDKARALQCLSMAVYYEAASESHAGQQAVAQVVLNRVAHPAYPASVCGVVFQGSERTTGCQFSFTCDGSLGRRPSRRGWAVAQSVALAALAGEVYRPIGLATHYHTHYVNPYWAASLDFIRSIGAHRFYRWRGGAGTAGAFTDAYAGSEPLAAPNVARAEASTPGPVDPAPPANATIGLGSTPQPPVGAPGGSAQQASEKLPQSGRVREEYANSGRWIAEPGKSD</sequence>
<dbReference type="Proteomes" id="UP000325385">
    <property type="component" value="Chromosome"/>
</dbReference>
<name>A0A5P6NDC5_9SPHN</name>
<protein>
    <submittedName>
        <fullName evidence="3">Cell wall hydrolase</fullName>
    </submittedName>
</protein>
<evidence type="ECO:0000259" key="2">
    <source>
        <dbReference type="Pfam" id="PF07486"/>
    </source>
</evidence>
<feature type="region of interest" description="Disordered" evidence="1">
    <location>
        <begin position="314"/>
        <end position="382"/>
    </location>
</feature>
<dbReference type="Gene3D" id="1.10.10.2520">
    <property type="entry name" value="Cell wall hydrolase SleB, domain 1"/>
    <property type="match status" value="1"/>
</dbReference>
<gene>
    <name evidence="3" type="ORF">D0Y83_12750</name>
</gene>
<feature type="domain" description="Cell wall hydrolase SleB" evidence="2">
    <location>
        <begin position="177"/>
        <end position="286"/>
    </location>
</feature>
<evidence type="ECO:0000256" key="1">
    <source>
        <dbReference type="SAM" id="MobiDB-lite"/>
    </source>
</evidence>
<keyword evidence="3" id="KW-0378">Hydrolase</keyword>